<dbReference type="InterPro" id="IPR007861">
    <property type="entry name" value="DNA_mismatch_repair_MutS_clamp"/>
</dbReference>
<dbReference type="Gene3D" id="3.40.50.300">
    <property type="entry name" value="P-loop containing nucleotide triphosphate hydrolases"/>
    <property type="match status" value="1"/>
</dbReference>
<feature type="compositionally biased region" description="Low complexity" evidence="15">
    <location>
        <begin position="62"/>
        <end position="81"/>
    </location>
</feature>
<dbReference type="EMBL" id="CABVLU010000001">
    <property type="protein sequence ID" value="VVT43754.1"/>
    <property type="molecule type" value="Genomic_DNA"/>
</dbReference>
<dbReference type="RefSeq" id="XP_031850746.1">
    <property type="nucleotide sequence ID" value="XM_031994855.1"/>
</dbReference>
<dbReference type="AlphaFoldDB" id="A0A5E8AYK1"/>
<evidence type="ECO:0000256" key="4">
    <source>
        <dbReference type="ARBA" id="ARBA00022741"/>
    </source>
</evidence>
<feature type="region of interest" description="Disordered" evidence="15">
    <location>
        <begin position="1"/>
        <end position="176"/>
    </location>
</feature>
<keyword evidence="4 14" id="KW-0547">Nucleotide-binding</keyword>
<evidence type="ECO:0000256" key="5">
    <source>
        <dbReference type="ARBA" id="ARBA00022763"/>
    </source>
</evidence>
<protein>
    <recommendedName>
        <fullName evidence="3 13">DNA mismatch repair protein MSH3</fullName>
    </recommendedName>
    <alternativeName>
        <fullName evidence="3 13">DNA mismatch repair protein MSH3</fullName>
    </alternativeName>
    <alternativeName>
        <fullName evidence="12">MutS protein homolog 3</fullName>
    </alternativeName>
</protein>
<dbReference type="NCBIfam" id="NF003810">
    <property type="entry name" value="PRK05399.1"/>
    <property type="match status" value="1"/>
</dbReference>
<dbReference type="OrthoDB" id="121051at2759"/>
<dbReference type="Gene3D" id="3.40.1170.10">
    <property type="entry name" value="DNA repair protein MutS, domain I"/>
    <property type="match status" value="1"/>
</dbReference>
<dbReference type="InterPro" id="IPR045076">
    <property type="entry name" value="MutS"/>
</dbReference>
<sequence length="1167" mass="132556">MASSPYFSGDNRTRKPFAKKKKSAQQTLVSAFFSKKKDAPPPIKSRSTSSEATEPTLKETSETSTTTTKTTTTTTIEQQSTNGSKRPRKQSNEAEISKKMRTESPNSKETSPQLPKEPLENKPHAPKQLSKPTRQTLELISSQRQEKFAYKTPRSTLGQPQNQQQEQEQEHESEEQIAFKKARHDMFYAKLHKPGAIEVIKRKGAVETTTQQDNEVAEDADLDDTLDIDNSHKDYLSKFANKSTNKKSTTKKKLTPMNQQYVDLKSQHKDIILFIEIGYKYYLFGEDAQIASKELKIFFKAGKLTLDENDPQDAKYPTYAYTTILSTTIERNIKRLVDKGYKVGIVKQIETAAQKAYGKNKSAPFERKLTQVYTKSTMVDFFDMSKPSAPSEDGKTGYLMAITEAPNPPDSHSDNQHIGIVAVQALTGEIIYDDFIDSSVMHSELETRLLHLQPSEILVVGEVNKTTKKLLKQLAVSKSLSFEPRIETVKQLDINSSDDYINGFYNKKAIECNDDKVDDLLGQKLDLVDTFPGLVRICLAALMSYLKDFGLDVVFDLTHNFSPFNTKTHMHLNGNTITSLELFQNQTNFKVQGSLFHLLDYTRTPFGKRKLKQWISKPLIDRKMIENRIEAVNELRNQNSAGVGIIISSLNSLCDLERCLINIYYKRVSPRNLYYFLNNLRRVSDVFKTNPDSFDLTSEYLKNIFTTLPLAYDIVTEFLAEIDSDNATKDQKTDFFIENKPIYEDVSEKRVELIMVKERIAQYLEDEKKKLKIKSLKYIAVAGTPYYLNVARSEASKVPENWQKYSQTSAAGRYRSPELNDMVQEFNFLNDTIKMMSRTLFDQFLDRINVHYSTFRNVIHAIGDLDCYVSLLSIATLPHFVRPKFVDYACCNINQGRHPMVEYSALNNDKYTYVANNTKMTYDHDRAVIITGPNMGGKSSYVRQVALICIMAQIGCYVPADSAKLGIVDAVFTRMGAYDNMQAGESTFQVELKECSDILASATNRSLVLLDEIGRGTGTMDGVAIAHAVLEYFINTVKCLTLFVTHYPSLAELEERYTGVSNYHMGFLEEPNPNVPGESKIIFLYTLVRGVAHNSYGLNVARLAEIPESIIASAKKMADHLKEEVTLRQDLCLSTDMARFICECKDTQKQKFSDDDWKVVYRLFSNV</sequence>
<keyword evidence="6" id="KW-0067">ATP-binding</keyword>
<dbReference type="GeneID" id="43578955"/>
<dbReference type="SMART" id="SM00533">
    <property type="entry name" value="MUTSd"/>
    <property type="match status" value="1"/>
</dbReference>
<reference evidence="17 18" key="1">
    <citation type="submission" date="2019-09" db="EMBL/GenBank/DDBJ databases">
        <authorList>
            <person name="Brejova B."/>
        </authorList>
    </citation>
    <scope>NUCLEOTIDE SEQUENCE [LARGE SCALE GENOMIC DNA]</scope>
</reference>
<evidence type="ECO:0000256" key="10">
    <source>
        <dbReference type="ARBA" id="ARBA00025373"/>
    </source>
</evidence>
<dbReference type="Pfam" id="PF05190">
    <property type="entry name" value="MutS_IV"/>
    <property type="match status" value="1"/>
</dbReference>
<dbReference type="SUPFAM" id="SSF48334">
    <property type="entry name" value="DNA repair protein MutS, domain III"/>
    <property type="match status" value="1"/>
</dbReference>
<dbReference type="InterPro" id="IPR007695">
    <property type="entry name" value="DNA_mismatch_repair_MutS-lik_N"/>
</dbReference>
<keyword evidence="8 14" id="KW-0234">DNA repair</keyword>
<dbReference type="Pfam" id="PF05192">
    <property type="entry name" value="MutS_III"/>
    <property type="match status" value="1"/>
</dbReference>
<comment type="function">
    <text evidence="10">Component of the post-replicative DNA mismatch repair system (MMR). Heterodimerizes with MSH2 to form MutS beta, which binds to DNA mismatches thereby initiating DNA repair. MSH3 provides substrate-binding and substrate specificity to the complex. When bound, the MutS beta heterodimer bends the DNA helix and shields approximately 20 base pairs. Acts mainly to repair insertion-deletion loops (IDLs) from 2 to 13 nucleotides in size, but can also repair base-base and single insertion-deletion mismatches that occur during replication. After mismatch binding, forms a ternary complex with the MutL alpha heterodimer, which is thought to be responsible for directing the downstream MMR events, including strand discrimination, excision, and resynthesis. ATP binding and hydrolysis play a pivotal role in mismatch repair functions.</text>
</comment>
<keyword evidence="18" id="KW-1185">Reference proteome</keyword>
<evidence type="ECO:0000256" key="13">
    <source>
        <dbReference type="ARBA" id="ARBA00073774"/>
    </source>
</evidence>
<proteinExistence type="inferred from homology"/>
<dbReference type="GO" id="GO:0140664">
    <property type="term" value="F:ATP-dependent DNA damage sensor activity"/>
    <property type="evidence" value="ECO:0007669"/>
    <property type="project" value="InterPro"/>
</dbReference>
<keyword evidence="5 14" id="KW-0227">DNA damage</keyword>
<feature type="compositionally biased region" description="Polar residues" evidence="15">
    <location>
        <begin position="103"/>
        <end position="113"/>
    </location>
</feature>
<evidence type="ECO:0000256" key="11">
    <source>
        <dbReference type="ARBA" id="ARBA00025902"/>
    </source>
</evidence>
<dbReference type="PANTHER" id="PTHR11361:SF122">
    <property type="entry name" value="DNA MISMATCH REPAIR PROTEIN MSH3"/>
    <property type="match status" value="1"/>
</dbReference>
<dbReference type="InterPro" id="IPR000432">
    <property type="entry name" value="DNA_mismatch_repair_MutS_C"/>
</dbReference>
<evidence type="ECO:0000256" key="1">
    <source>
        <dbReference type="ARBA" id="ARBA00004123"/>
    </source>
</evidence>
<feature type="domain" description="DNA mismatch repair proteins mutS family" evidence="16">
    <location>
        <begin position="1006"/>
        <end position="1022"/>
    </location>
</feature>
<dbReference type="Proteomes" id="UP000398389">
    <property type="component" value="Unassembled WGS sequence"/>
</dbReference>
<dbReference type="Pfam" id="PF01624">
    <property type="entry name" value="MutS_I"/>
    <property type="match status" value="1"/>
</dbReference>
<evidence type="ECO:0000259" key="16">
    <source>
        <dbReference type="PROSITE" id="PS00486"/>
    </source>
</evidence>
<evidence type="ECO:0000256" key="14">
    <source>
        <dbReference type="RuleBase" id="RU003756"/>
    </source>
</evidence>
<evidence type="ECO:0000256" key="12">
    <source>
        <dbReference type="ARBA" id="ARBA00029792"/>
    </source>
</evidence>
<feature type="compositionally biased region" description="Basic and acidic residues" evidence="15">
    <location>
        <begin position="90"/>
        <end position="102"/>
    </location>
</feature>
<dbReference type="Pfam" id="PF05188">
    <property type="entry name" value="MutS_II"/>
    <property type="match status" value="1"/>
</dbReference>
<name>A0A5E8AYK1_9ASCO</name>
<evidence type="ECO:0000256" key="8">
    <source>
        <dbReference type="ARBA" id="ARBA00023204"/>
    </source>
</evidence>
<dbReference type="GO" id="GO:0005524">
    <property type="term" value="F:ATP binding"/>
    <property type="evidence" value="ECO:0007669"/>
    <property type="project" value="UniProtKB-UniRule"/>
</dbReference>
<dbReference type="InterPro" id="IPR036678">
    <property type="entry name" value="MutS_con_dom_sf"/>
</dbReference>
<evidence type="ECO:0000256" key="6">
    <source>
        <dbReference type="ARBA" id="ARBA00022840"/>
    </source>
</evidence>
<evidence type="ECO:0000256" key="9">
    <source>
        <dbReference type="ARBA" id="ARBA00023242"/>
    </source>
</evidence>
<evidence type="ECO:0000256" key="15">
    <source>
        <dbReference type="SAM" id="MobiDB-lite"/>
    </source>
</evidence>
<comment type="subunit">
    <text evidence="11">Heterodimer consisting of MSH2-MSH3 (MutS beta). Forms a ternary complex with MutL alpha (MLH1-PMS1).</text>
</comment>
<dbReference type="InterPro" id="IPR036187">
    <property type="entry name" value="DNA_mismatch_repair_MutS_sf"/>
</dbReference>
<keyword evidence="9" id="KW-0539">Nucleus</keyword>
<gene>
    <name evidence="17" type="ORF">SAPINGB_P000131</name>
</gene>
<dbReference type="GO" id="GO:0005634">
    <property type="term" value="C:nucleus"/>
    <property type="evidence" value="ECO:0007669"/>
    <property type="project" value="UniProtKB-SubCell"/>
</dbReference>
<dbReference type="InterPro" id="IPR016151">
    <property type="entry name" value="DNA_mismatch_repair_MutS_N"/>
</dbReference>
<evidence type="ECO:0000313" key="18">
    <source>
        <dbReference type="Proteomes" id="UP000398389"/>
    </source>
</evidence>
<dbReference type="GO" id="GO:0006298">
    <property type="term" value="P:mismatch repair"/>
    <property type="evidence" value="ECO:0007669"/>
    <property type="project" value="InterPro"/>
</dbReference>
<dbReference type="SUPFAM" id="SSF53150">
    <property type="entry name" value="DNA repair protein MutS, domain II"/>
    <property type="match status" value="1"/>
</dbReference>
<keyword evidence="7 14" id="KW-0238">DNA-binding</keyword>
<feature type="compositionally biased region" description="Basic residues" evidence="15">
    <location>
        <begin position="14"/>
        <end position="23"/>
    </location>
</feature>
<dbReference type="PANTHER" id="PTHR11361">
    <property type="entry name" value="DNA MISMATCH REPAIR PROTEIN MUTS FAMILY MEMBER"/>
    <property type="match status" value="1"/>
</dbReference>
<dbReference type="InterPro" id="IPR027417">
    <property type="entry name" value="P-loop_NTPase"/>
</dbReference>
<evidence type="ECO:0000313" key="17">
    <source>
        <dbReference type="EMBL" id="VVT43754.1"/>
    </source>
</evidence>
<dbReference type="PROSITE" id="PS00486">
    <property type="entry name" value="DNA_MISMATCH_REPAIR_2"/>
    <property type="match status" value="1"/>
</dbReference>
<evidence type="ECO:0000256" key="2">
    <source>
        <dbReference type="ARBA" id="ARBA00007094"/>
    </source>
</evidence>
<evidence type="ECO:0000256" key="3">
    <source>
        <dbReference type="ARBA" id="ARBA00022151"/>
    </source>
</evidence>
<dbReference type="Gene3D" id="3.30.420.110">
    <property type="entry name" value="MutS, connector domain"/>
    <property type="match status" value="1"/>
</dbReference>
<dbReference type="SMART" id="SM00534">
    <property type="entry name" value="MUTSac"/>
    <property type="match status" value="1"/>
</dbReference>
<dbReference type="FunFam" id="3.40.50.300:FF:000870">
    <property type="entry name" value="MutS protein homolog 4"/>
    <property type="match status" value="1"/>
</dbReference>
<dbReference type="InterPro" id="IPR007696">
    <property type="entry name" value="DNA_mismatch_repair_MutS_core"/>
</dbReference>
<comment type="subcellular location">
    <subcellularLocation>
        <location evidence="1">Nucleus</location>
    </subcellularLocation>
</comment>
<dbReference type="Pfam" id="PF00488">
    <property type="entry name" value="MutS_V"/>
    <property type="match status" value="1"/>
</dbReference>
<accession>A0A5E8AYK1</accession>
<feature type="compositionally biased region" description="Polar residues" evidence="15">
    <location>
        <begin position="130"/>
        <end position="143"/>
    </location>
</feature>
<dbReference type="InterPro" id="IPR007860">
    <property type="entry name" value="DNA_mmatch_repair_MutS_con_dom"/>
</dbReference>
<dbReference type="SUPFAM" id="SSF55271">
    <property type="entry name" value="DNA repair protein MutS, domain I"/>
    <property type="match status" value="1"/>
</dbReference>
<evidence type="ECO:0000256" key="7">
    <source>
        <dbReference type="ARBA" id="ARBA00023125"/>
    </source>
</evidence>
<dbReference type="GO" id="GO:0030983">
    <property type="term" value="F:mismatched DNA binding"/>
    <property type="evidence" value="ECO:0007669"/>
    <property type="project" value="UniProtKB-UniRule"/>
</dbReference>
<dbReference type="Gene3D" id="1.10.1420.10">
    <property type="match status" value="2"/>
</dbReference>
<organism evidence="17 18">
    <name type="scientific">Magnusiomyces paraingens</name>
    <dbReference type="NCBI Taxonomy" id="2606893"/>
    <lineage>
        <taxon>Eukaryota</taxon>
        <taxon>Fungi</taxon>
        <taxon>Dikarya</taxon>
        <taxon>Ascomycota</taxon>
        <taxon>Saccharomycotina</taxon>
        <taxon>Dipodascomycetes</taxon>
        <taxon>Dipodascales</taxon>
        <taxon>Dipodascaceae</taxon>
        <taxon>Magnusiomyces</taxon>
    </lineage>
</organism>
<comment type="similarity">
    <text evidence="2">Belongs to the DNA mismatch repair MutS family. MSH3 subfamily.</text>
</comment>
<dbReference type="GO" id="GO:0006312">
    <property type="term" value="P:mitotic recombination"/>
    <property type="evidence" value="ECO:0007669"/>
    <property type="project" value="TreeGrafter"/>
</dbReference>
<dbReference type="SUPFAM" id="SSF52540">
    <property type="entry name" value="P-loop containing nucleoside triphosphate hydrolases"/>
    <property type="match status" value="1"/>
</dbReference>